<dbReference type="Gene3D" id="3.90.79.10">
    <property type="entry name" value="Nucleoside Triphosphate Pyrophosphohydrolase"/>
    <property type="match status" value="1"/>
</dbReference>
<dbReference type="InterPro" id="IPR000086">
    <property type="entry name" value="NUDIX_hydrolase_dom"/>
</dbReference>
<dbReference type="Proteomes" id="UP000621500">
    <property type="component" value="Unassembled WGS sequence"/>
</dbReference>
<protein>
    <recommendedName>
        <fullName evidence="3">Nudix hydrolase domain-containing protein</fullName>
    </recommendedName>
</protein>
<evidence type="ECO:0000259" key="3">
    <source>
        <dbReference type="PROSITE" id="PS51462"/>
    </source>
</evidence>
<feature type="region of interest" description="Disordered" evidence="2">
    <location>
        <begin position="274"/>
        <end position="332"/>
    </location>
</feature>
<keyword evidence="1" id="KW-0378">Hydrolase</keyword>
<dbReference type="PANTHER" id="PTHR21340:SF0">
    <property type="entry name" value="BIS(5'-NUCLEOSYL)-TETRAPHOSPHATASE [ASYMMETRICAL]"/>
    <property type="match status" value="1"/>
</dbReference>
<dbReference type="InterPro" id="IPR013078">
    <property type="entry name" value="His_Pase_superF_clade-1"/>
</dbReference>
<evidence type="ECO:0000256" key="2">
    <source>
        <dbReference type="SAM" id="MobiDB-lite"/>
    </source>
</evidence>
<dbReference type="Pfam" id="PF00300">
    <property type="entry name" value="His_Phos_1"/>
    <property type="match status" value="1"/>
</dbReference>
<gene>
    <name evidence="4" type="ORF">Pma05_35180</name>
</gene>
<sequence>MAGVTPIRAAGGVVWRHSPDGILVCLVHRPRYDDWSLPKGKLDPGEHPLTAAVREVAEEADVRGVPEVRLPPVHYRMRDGTPKTVEFWSMRAAGSGGFQPETEVDTVRWLPLPEAARLVSYPHDVRVLEDFAALPPVSVVVGLVRHAPAGKRGTWSGPDTARPLDTAGLAQSRELAGLLALLHPVRLRSAAALRCVQTLRPLAELLDLPIEVDSGYDEPKPGQDPEENALAAAGALLELARGGEPAAVCSQGKVIPQALVRLAAASAAWTDPAAPTGPVGSTGGPIDSAGSLGSTGDSVGSTGDSVGSAGDSVGSTGSLGSAGPVALPGSGQDFRTRKGTGWLLAFSGDRLVGASRLDGADRLAAVAP</sequence>
<dbReference type="PANTHER" id="PTHR21340">
    <property type="entry name" value="DIADENOSINE 5,5-P1,P4-TETRAPHOSPHATE PYROPHOSPHOHYDROLASE MUTT"/>
    <property type="match status" value="1"/>
</dbReference>
<feature type="compositionally biased region" description="Low complexity" evidence="2">
    <location>
        <begin position="290"/>
        <end position="318"/>
    </location>
</feature>
<feature type="domain" description="Nudix hydrolase" evidence="3">
    <location>
        <begin position="5"/>
        <end position="133"/>
    </location>
</feature>
<dbReference type="InterPro" id="IPR015797">
    <property type="entry name" value="NUDIX_hydrolase-like_dom_sf"/>
</dbReference>
<dbReference type="InterPro" id="IPR029033">
    <property type="entry name" value="His_PPase_superfam"/>
</dbReference>
<dbReference type="PROSITE" id="PS51462">
    <property type="entry name" value="NUDIX"/>
    <property type="match status" value="1"/>
</dbReference>
<dbReference type="CDD" id="cd03673">
    <property type="entry name" value="NUDIX_Ap6A_hydrolase"/>
    <property type="match status" value="1"/>
</dbReference>
<evidence type="ECO:0000256" key="1">
    <source>
        <dbReference type="ARBA" id="ARBA00022801"/>
    </source>
</evidence>
<dbReference type="EMBL" id="BONX01000023">
    <property type="protein sequence ID" value="GIG96945.1"/>
    <property type="molecule type" value="Genomic_DNA"/>
</dbReference>
<organism evidence="4 5">
    <name type="scientific">Plantactinospora mayteni</name>
    <dbReference type="NCBI Taxonomy" id="566021"/>
    <lineage>
        <taxon>Bacteria</taxon>
        <taxon>Bacillati</taxon>
        <taxon>Actinomycetota</taxon>
        <taxon>Actinomycetes</taxon>
        <taxon>Micromonosporales</taxon>
        <taxon>Micromonosporaceae</taxon>
        <taxon>Plantactinospora</taxon>
    </lineage>
</organism>
<reference evidence="4 5" key="1">
    <citation type="submission" date="2021-01" db="EMBL/GenBank/DDBJ databases">
        <title>Whole genome shotgun sequence of Plantactinospora mayteni NBRC 109088.</title>
        <authorList>
            <person name="Komaki H."/>
            <person name="Tamura T."/>
        </authorList>
    </citation>
    <scope>NUCLEOTIDE SEQUENCE [LARGE SCALE GENOMIC DNA]</scope>
    <source>
        <strain evidence="4 5">NBRC 109088</strain>
    </source>
</reference>
<dbReference type="SUPFAM" id="SSF53254">
    <property type="entry name" value="Phosphoglycerate mutase-like"/>
    <property type="match status" value="1"/>
</dbReference>
<comment type="caution">
    <text evidence="4">The sequence shown here is derived from an EMBL/GenBank/DDBJ whole genome shotgun (WGS) entry which is preliminary data.</text>
</comment>
<dbReference type="InterPro" id="IPR051325">
    <property type="entry name" value="Nudix_hydrolase_domain"/>
</dbReference>
<dbReference type="PROSITE" id="PS00893">
    <property type="entry name" value="NUDIX_BOX"/>
    <property type="match status" value="1"/>
</dbReference>
<dbReference type="InterPro" id="IPR020084">
    <property type="entry name" value="NUDIX_hydrolase_CS"/>
</dbReference>
<keyword evidence="5" id="KW-1185">Reference proteome</keyword>
<name>A0ABQ4EQP6_9ACTN</name>
<evidence type="ECO:0000313" key="4">
    <source>
        <dbReference type="EMBL" id="GIG96945.1"/>
    </source>
</evidence>
<dbReference type="Gene3D" id="3.40.50.1240">
    <property type="entry name" value="Phosphoglycerate mutase-like"/>
    <property type="match status" value="1"/>
</dbReference>
<dbReference type="SUPFAM" id="SSF55811">
    <property type="entry name" value="Nudix"/>
    <property type="match status" value="1"/>
</dbReference>
<evidence type="ECO:0000313" key="5">
    <source>
        <dbReference type="Proteomes" id="UP000621500"/>
    </source>
</evidence>
<dbReference type="Pfam" id="PF00293">
    <property type="entry name" value="NUDIX"/>
    <property type="match status" value="1"/>
</dbReference>
<dbReference type="CDD" id="cd07040">
    <property type="entry name" value="HP"/>
    <property type="match status" value="1"/>
</dbReference>
<proteinExistence type="predicted"/>
<accession>A0ABQ4EQP6</accession>